<dbReference type="AlphaFoldDB" id="A0A3A8AAV9"/>
<comment type="caution">
    <text evidence="2">The sequence shown here is derived from an EMBL/GenBank/DDBJ whole genome shotgun (WGS) entry which is preliminary data.</text>
</comment>
<feature type="domain" description="AsmA" evidence="1">
    <location>
        <begin position="9"/>
        <end position="131"/>
    </location>
</feature>
<dbReference type="RefSeq" id="WP_109767791.1">
    <property type="nucleotide sequence ID" value="NZ_QFWV02000004.1"/>
</dbReference>
<dbReference type="PANTHER" id="PTHR30441:SF4">
    <property type="entry name" value="PROTEIN ASMA"/>
    <property type="match status" value="1"/>
</dbReference>
<dbReference type="InterPro" id="IPR052894">
    <property type="entry name" value="AsmA-related"/>
</dbReference>
<dbReference type="Pfam" id="PF05170">
    <property type="entry name" value="AsmA"/>
    <property type="match status" value="1"/>
</dbReference>
<evidence type="ECO:0000313" key="2">
    <source>
        <dbReference type="EMBL" id="RKF07056.1"/>
    </source>
</evidence>
<reference evidence="2 3" key="1">
    <citation type="journal article" date="2018" name="Int. J. Syst. Bacteriol.">
        <title>Oceaniradius stylonemae gen. nov., sp. nov., isolated from a red alga, Stylonema cornu-cervi.</title>
        <authorList>
            <person name="Jeong S."/>
        </authorList>
    </citation>
    <scope>NUCLEOTIDE SEQUENCE [LARGE SCALE GENOMIC DNA]</scope>
    <source>
        <strain evidence="2 3">StC1</strain>
    </source>
</reference>
<dbReference type="InterPro" id="IPR007844">
    <property type="entry name" value="AsmA"/>
</dbReference>
<evidence type="ECO:0000259" key="1">
    <source>
        <dbReference type="Pfam" id="PF05170"/>
    </source>
</evidence>
<sequence>MGKSVLRAAAILAVLVVAMAGAVALTLPWLVSTDIVRSSIERELGNFFGTDAELGGQTQVRIFPRPRTTLRDVTIAGPGGRAAPILTIESMEADIGLVGLVMGRPEFSNFRLVRPHLRLLVGQDGSIDWAAQSGRAGRLFRRAADAEGEMSGDALGSVVTAQGRITFERGDGTVIEDITAVDGQLNWPQLDAPLSLSAEAIWRGTAGSLAFNTQSPRAFFLNTPSETGLTVQSDAVALDFDGMANAGGPLFADGAMSFSTPSLQTLMTILGTDLTPGRALGEVALSGPVRLAQRRMRFEGLDITVDGNSGSGVLEIGISAQRAEPAVTGTLDFATLDIAAFLSAFIDLPQLVGDGPPSMADVATQISTDLRVSAAAATFGDLSLENLAATAQVSDEVAIFDIGDALAYGGHVQARLALSFAEGGRAEVILSGQDVDTAAIGEAFALPRALPRGRGNFSVTMHAPTTGPMRSGRTLDGMVSVEVRNGVMPGFGFGQLSGQRDIVRYFSLDMEAGGETFSSARIYGDIAEGLLTLKDTRIIYPDGEVRLEGIVTLSTGSLALTATAGPAIADATADNAGAEPAAPAEDLARFFVGGSWNRPFAAPVLLPMPGRDG</sequence>
<gene>
    <name evidence="2" type="ORF">DEM25_004100</name>
</gene>
<protein>
    <submittedName>
        <fullName evidence="2">AsmA family protein</fullName>
    </submittedName>
</protein>
<dbReference type="OrthoDB" id="225437at2"/>
<proteinExistence type="predicted"/>
<dbReference type="Proteomes" id="UP000246132">
    <property type="component" value="Unassembled WGS sequence"/>
</dbReference>
<evidence type="ECO:0000313" key="3">
    <source>
        <dbReference type="Proteomes" id="UP000246132"/>
    </source>
</evidence>
<dbReference type="EMBL" id="QFWV02000004">
    <property type="protein sequence ID" value="RKF07056.1"/>
    <property type="molecule type" value="Genomic_DNA"/>
</dbReference>
<dbReference type="PANTHER" id="PTHR30441">
    <property type="entry name" value="DUF748 DOMAIN-CONTAINING PROTEIN"/>
    <property type="match status" value="1"/>
</dbReference>
<keyword evidence="3" id="KW-1185">Reference proteome</keyword>
<dbReference type="GO" id="GO:0090313">
    <property type="term" value="P:regulation of protein targeting to membrane"/>
    <property type="evidence" value="ECO:0007669"/>
    <property type="project" value="TreeGrafter"/>
</dbReference>
<accession>A0A3A8AAV9</accession>
<name>A0A3A8AAV9_9HYPH</name>
<organism evidence="2 3">
    <name type="scientific">Oceaniradius stylonematis</name>
    <dbReference type="NCBI Taxonomy" id="2184161"/>
    <lineage>
        <taxon>Bacteria</taxon>
        <taxon>Pseudomonadati</taxon>
        <taxon>Pseudomonadota</taxon>
        <taxon>Alphaproteobacteria</taxon>
        <taxon>Hyphomicrobiales</taxon>
        <taxon>Ahrensiaceae</taxon>
        <taxon>Oceaniradius</taxon>
    </lineage>
</organism>
<dbReference type="GO" id="GO:0005886">
    <property type="term" value="C:plasma membrane"/>
    <property type="evidence" value="ECO:0007669"/>
    <property type="project" value="TreeGrafter"/>
</dbReference>